<dbReference type="CDD" id="cd19074">
    <property type="entry name" value="Aldo_ket_red_shaker-like"/>
    <property type="match status" value="1"/>
</dbReference>
<dbReference type="RefSeq" id="WP_034641200.1">
    <property type="nucleotide sequence ID" value="NZ_CBCSJC010000011.1"/>
</dbReference>
<dbReference type="EMBL" id="JOTN01000015">
    <property type="protein sequence ID" value="KEK18317.1"/>
    <property type="molecule type" value="Genomic_DNA"/>
</dbReference>
<keyword evidence="3" id="KW-0560">Oxidoreductase</keyword>
<gene>
    <name evidence="5" type="ORF">BAMA_05920</name>
</gene>
<dbReference type="PANTHER" id="PTHR43150:SF2">
    <property type="entry name" value="HYPERKINETIC, ISOFORM M"/>
    <property type="match status" value="1"/>
</dbReference>
<dbReference type="GO" id="GO:0005829">
    <property type="term" value="C:cytosol"/>
    <property type="evidence" value="ECO:0007669"/>
    <property type="project" value="UniProtKB-ARBA"/>
</dbReference>
<dbReference type="PRINTS" id="PR01577">
    <property type="entry name" value="KCNABCHANNEL"/>
</dbReference>
<keyword evidence="6" id="KW-1185">Reference proteome</keyword>
<evidence type="ECO:0000256" key="1">
    <source>
        <dbReference type="ARBA" id="ARBA00006515"/>
    </source>
</evidence>
<dbReference type="InterPro" id="IPR023210">
    <property type="entry name" value="NADP_OxRdtase_dom"/>
</dbReference>
<dbReference type="InterPro" id="IPR005399">
    <property type="entry name" value="K_chnl_volt-dep_bsu_KCNAB-rel"/>
</dbReference>
<dbReference type="Pfam" id="PF00248">
    <property type="entry name" value="Aldo_ket_red"/>
    <property type="match status" value="1"/>
</dbReference>
<evidence type="ECO:0000256" key="2">
    <source>
        <dbReference type="ARBA" id="ARBA00022857"/>
    </source>
</evidence>
<accession>A0A073JVS0</accession>
<sequence>MEFSKLGNSGLTISKIAYGNWINHGGKVDEDTAKECVKAALDVGITTFDTADVYSDTKAEEVLGRSLHGIRRESIELCTKVCHPTGTGQNDRGLSRKHILENCNASLRRLQTDYIDVYYAHRFDPTTPLEETMLAFADLVRQGKVLYIGVSEWTAEQITRGAALSRELNIPLIASQPQYSMLWRVIETDVIPTCQREGLGQVVWSPLAQGVLTGKYHPKKPVPTQSRANSPAGKPFFHKLAQRWMNDNVLTAIQNLKPIAQEMDLTLAQLAVAWVLQNQNVSSAIIGASSPEQVRENAFASGVKLEPEIMDQINQVLEGFIEYDPSKTG</sequence>
<comment type="caution">
    <text evidence="5">The sequence shown here is derived from an EMBL/GenBank/DDBJ whole genome shotgun (WGS) entry which is preliminary data.</text>
</comment>
<dbReference type="STRING" id="574376.BAMA_05920"/>
<feature type="domain" description="NADP-dependent oxidoreductase" evidence="4">
    <location>
        <begin position="15"/>
        <end position="317"/>
    </location>
</feature>
<dbReference type="Gene3D" id="3.20.20.100">
    <property type="entry name" value="NADP-dependent oxidoreductase domain"/>
    <property type="match status" value="1"/>
</dbReference>
<dbReference type="InterPro" id="IPR036812">
    <property type="entry name" value="NAD(P)_OxRdtase_dom_sf"/>
</dbReference>
<dbReference type="GO" id="GO:0016491">
    <property type="term" value="F:oxidoreductase activity"/>
    <property type="evidence" value="ECO:0007669"/>
    <property type="project" value="UniProtKB-KW"/>
</dbReference>
<evidence type="ECO:0000259" key="4">
    <source>
        <dbReference type="Pfam" id="PF00248"/>
    </source>
</evidence>
<evidence type="ECO:0000313" key="6">
    <source>
        <dbReference type="Proteomes" id="UP000027822"/>
    </source>
</evidence>
<dbReference type="OrthoDB" id="9773828at2"/>
<dbReference type="SUPFAM" id="SSF51430">
    <property type="entry name" value="NAD(P)-linked oxidoreductase"/>
    <property type="match status" value="1"/>
</dbReference>
<organism evidence="5 6">
    <name type="scientific">Bacillus manliponensis</name>
    <dbReference type="NCBI Taxonomy" id="574376"/>
    <lineage>
        <taxon>Bacteria</taxon>
        <taxon>Bacillati</taxon>
        <taxon>Bacillota</taxon>
        <taxon>Bacilli</taxon>
        <taxon>Bacillales</taxon>
        <taxon>Bacillaceae</taxon>
        <taxon>Bacillus</taxon>
        <taxon>Bacillus cereus group</taxon>
    </lineage>
</organism>
<keyword evidence="2" id="KW-0521">NADP</keyword>
<evidence type="ECO:0000256" key="3">
    <source>
        <dbReference type="ARBA" id="ARBA00023002"/>
    </source>
</evidence>
<dbReference type="AlphaFoldDB" id="A0A073JVS0"/>
<dbReference type="FunFam" id="3.20.20.100:FF:000004">
    <property type="entry name" value="Oxidoreductase, aldo/keto reductase"/>
    <property type="match status" value="1"/>
</dbReference>
<name>A0A073JVS0_9BACI</name>
<comment type="similarity">
    <text evidence="1">Belongs to the shaker potassium channel beta subunit family.</text>
</comment>
<reference evidence="5 6" key="1">
    <citation type="submission" date="2014-06" db="EMBL/GenBank/DDBJ databases">
        <title>Draft genome sequence of Bacillus manliponensis JCM 15802 (MCCC 1A00708).</title>
        <authorList>
            <person name="Lai Q."/>
            <person name="Liu Y."/>
            <person name="Shao Z."/>
        </authorList>
    </citation>
    <scope>NUCLEOTIDE SEQUENCE [LARGE SCALE GENOMIC DNA]</scope>
    <source>
        <strain evidence="5 6">JCM 15802</strain>
    </source>
</reference>
<protein>
    <submittedName>
        <fullName evidence="5">Aldo/keto reductase</fullName>
    </submittedName>
</protein>
<dbReference type="Proteomes" id="UP000027822">
    <property type="component" value="Unassembled WGS sequence"/>
</dbReference>
<evidence type="ECO:0000313" key="5">
    <source>
        <dbReference type="EMBL" id="KEK18317.1"/>
    </source>
</evidence>
<dbReference type="eggNOG" id="COG0667">
    <property type="taxonomic scope" value="Bacteria"/>
</dbReference>
<dbReference type="PANTHER" id="PTHR43150">
    <property type="entry name" value="HYPERKINETIC, ISOFORM M"/>
    <property type="match status" value="1"/>
</dbReference>
<proteinExistence type="inferred from homology"/>